<evidence type="ECO:0008006" key="3">
    <source>
        <dbReference type="Google" id="ProtNLM"/>
    </source>
</evidence>
<name>A0ABZ0W9W0_9BACT</name>
<sequence>MKLHFKLFPVIIVTLLFVSCVKNKPFLSSYSVPPVFNQESNDSSALARVIMTYGMANYLSKSVSGPIDITVIDSLWLNHGRPFTREMVPDFVYSDTLLNNMARRVSIATNTSDADSLKSLADSVAILSRFYGTTASNGVAGVRTQSTPVSVKRLFNESGVEIQEVWFNTMLGANFMRNAFSNLSGPGQSVVQAWDLAYNYMGFPSGYEPNRDYNEGTVPRNRPLGIAALFAGVKNLDAGAKIYEEFRRARASAIAGDIRVNAISVATIKGYTEVTLVQSSLFALDSARQIADPVAKLHYLSKAHGLIIALKYRESTALSTEAYLRIREIMKTNFYTLTQDTSYEGINEIADLLINAYSSE</sequence>
<gene>
    <name evidence="1" type="ORF">U0035_07995</name>
</gene>
<dbReference type="EMBL" id="CP139960">
    <property type="protein sequence ID" value="WQD40085.1"/>
    <property type="molecule type" value="Genomic_DNA"/>
</dbReference>
<protein>
    <recommendedName>
        <fullName evidence="3">DUF4856 domain-containing protein</fullName>
    </recommendedName>
</protein>
<proteinExistence type="predicted"/>
<dbReference type="RefSeq" id="WP_114789472.1">
    <property type="nucleotide sequence ID" value="NZ_CP139960.1"/>
</dbReference>
<dbReference type="PROSITE" id="PS51257">
    <property type="entry name" value="PROKAR_LIPOPROTEIN"/>
    <property type="match status" value="1"/>
</dbReference>
<evidence type="ECO:0000313" key="2">
    <source>
        <dbReference type="Proteomes" id="UP001325680"/>
    </source>
</evidence>
<keyword evidence="2" id="KW-1185">Reference proteome</keyword>
<reference evidence="1 2" key="1">
    <citation type="submission" date="2023-12" db="EMBL/GenBank/DDBJ databases">
        <title>Genome sequencing and assembly of bacterial species from a model synthetic community.</title>
        <authorList>
            <person name="Hogle S.L."/>
        </authorList>
    </citation>
    <scope>NUCLEOTIDE SEQUENCE [LARGE SCALE GENOMIC DNA]</scope>
    <source>
        <strain evidence="1 2">HAMBI_3031</strain>
    </source>
</reference>
<accession>A0ABZ0W9W0</accession>
<dbReference type="Proteomes" id="UP001325680">
    <property type="component" value="Chromosome"/>
</dbReference>
<evidence type="ECO:0000313" key="1">
    <source>
        <dbReference type="EMBL" id="WQD40085.1"/>
    </source>
</evidence>
<organism evidence="1 2">
    <name type="scientific">Niabella yanshanensis</name>
    <dbReference type="NCBI Taxonomy" id="577386"/>
    <lineage>
        <taxon>Bacteria</taxon>
        <taxon>Pseudomonadati</taxon>
        <taxon>Bacteroidota</taxon>
        <taxon>Chitinophagia</taxon>
        <taxon>Chitinophagales</taxon>
        <taxon>Chitinophagaceae</taxon>
        <taxon>Niabella</taxon>
    </lineage>
</organism>